<dbReference type="PROSITE" id="PS50977">
    <property type="entry name" value="HTH_TETR_2"/>
    <property type="match status" value="1"/>
</dbReference>
<comment type="caution">
    <text evidence="4">The sequence shown here is derived from an EMBL/GenBank/DDBJ whole genome shotgun (WGS) entry which is preliminary data.</text>
</comment>
<gene>
    <name evidence="4" type="ORF">BU097_11075</name>
</gene>
<dbReference type="Proteomes" id="UP000285567">
    <property type="component" value="Unassembled WGS sequence"/>
</dbReference>
<dbReference type="SUPFAM" id="SSF46689">
    <property type="entry name" value="Homeodomain-like"/>
    <property type="match status" value="1"/>
</dbReference>
<dbReference type="OrthoDB" id="509229at2"/>
<evidence type="ECO:0000313" key="4">
    <source>
        <dbReference type="EMBL" id="RIN08846.1"/>
    </source>
</evidence>
<evidence type="ECO:0000256" key="2">
    <source>
        <dbReference type="PROSITE-ProRule" id="PRU00335"/>
    </source>
</evidence>
<sequence length="173" mass="20227">MSIDTRNHILKVANNLFKEHGYSHTSMDKIANESEISRRTLFRLFNSKSEILYLSNEDVLKDTIERLLGKTFTLQSFIQKLIKILDNASYSDKVNYMETMKQLKYEPDFQSQTLYKILKLIPSLSFSDEDHHDILKGAFFGNIFIAWAKIIENPNIDSLDILKNQLIEFEKTL</sequence>
<keyword evidence="1 2" id="KW-0238">DNA-binding</keyword>
<accession>A0A418ILF5</accession>
<organism evidence="4 5">
    <name type="scientific">Staphylococcus xylosus</name>
    <dbReference type="NCBI Taxonomy" id="1288"/>
    <lineage>
        <taxon>Bacteria</taxon>
        <taxon>Bacillati</taxon>
        <taxon>Bacillota</taxon>
        <taxon>Bacilli</taxon>
        <taxon>Bacillales</taxon>
        <taxon>Staphylococcaceae</taxon>
        <taxon>Staphylococcus</taxon>
    </lineage>
</organism>
<protein>
    <submittedName>
        <fullName evidence="4">TetR family transcriptional regulator</fullName>
    </submittedName>
</protein>
<dbReference type="GO" id="GO:0003677">
    <property type="term" value="F:DNA binding"/>
    <property type="evidence" value="ECO:0007669"/>
    <property type="project" value="UniProtKB-UniRule"/>
</dbReference>
<feature type="DNA-binding region" description="H-T-H motif" evidence="2">
    <location>
        <begin position="26"/>
        <end position="45"/>
    </location>
</feature>
<evidence type="ECO:0000259" key="3">
    <source>
        <dbReference type="PROSITE" id="PS50977"/>
    </source>
</evidence>
<keyword evidence="5" id="KW-1185">Reference proteome</keyword>
<dbReference type="Gene3D" id="1.10.357.10">
    <property type="entry name" value="Tetracycline Repressor, domain 2"/>
    <property type="match status" value="1"/>
</dbReference>
<dbReference type="Pfam" id="PF00440">
    <property type="entry name" value="TetR_N"/>
    <property type="match status" value="1"/>
</dbReference>
<reference evidence="4 5" key="1">
    <citation type="journal article" date="2016" name="Front. Microbiol.">
        <title>Comprehensive Phylogenetic Analysis of Bovine Non-aureus Staphylococci Species Based on Whole-Genome Sequencing.</title>
        <authorList>
            <person name="Naushad S."/>
            <person name="Barkema H.W."/>
            <person name="Luby C."/>
            <person name="Condas L.A."/>
            <person name="Nobrega D.B."/>
            <person name="Carson D.A."/>
            <person name="De Buck J."/>
        </authorList>
    </citation>
    <scope>NUCLEOTIDE SEQUENCE [LARGE SCALE GENOMIC DNA]</scope>
    <source>
        <strain evidence="4 5">SNUC 102</strain>
    </source>
</reference>
<dbReference type="InterPro" id="IPR001647">
    <property type="entry name" value="HTH_TetR"/>
</dbReference>
<name>A0A418ILF5_STAXY</name>
<dbReference type="PRINTS" id="PR00455">
    <property type="entry name" value="HTHTETR"/>
</dbReference>
<dbReference type="AlphaFoldDB" id="A0A418ILF5"/>
<evidence type="ECO:0000256" key="1">
    <source>
        <dbReference type="ARBA" id="ARBA00023125"/>
    </source>
</evidence>
<feature type="domain" description="HTH tetR-type" evidence="3">
    <location>
        <begin position="3"/>
        <end position="63"/>
    </location>
</feature>
<proteinExistence type="predicted"/>
<dbReference type="RefSeq" id="WP_069792605.1">
    <property type="nucleotide sequence ID" value="NZ_QXUL01000063.1"/>
</dbReference>
<evidence type="ECO:0000313" key="5">
    <source>
        <dbReference type="Proteomes" id="UP000285567"/>
    </source>
</evidence>
<dbReference type="InterPro" id="IPR009057">
    <property type="entry name" value="Homeodomain-like_sf"/>
</dbReference>
<dbReference type="EMBL" id="QXUL01000063">
    <property type="protein sequence ID" value="RIN08846.1"/>
    <property type="molecule type" value="Genomic_DNA"/>
</dbReference>